<evidence type="ECO:0000256" key="9">
    <source>
        <dbReference type="ARBA" id="ARBA00022837"/>
    </source>
</evidence>
<dbReference type="FunFam" id="3.40.50.970:FF:000002">
    <property type="entry name" value="2-oxoglutarate dehydrogenase, E1 component"/>
    <property type="match status" value="1"/>
</dbReference>
<evidence type="ECO:0000256" key="20">
    <source>
        <dbReference type="ARBA" id="ARBA00041946"/>
    </source>
</evidence>
<dbReference type="Gene3D" id="1.10.287.1150">
    <property type="entry name" value="TPP helical domain"/>
    <property type="match status" value="1"/>
</dbReference>
<evidence type="ECO:0000256" key="10">
    <source>
        <dbReference type="ARBA" id="ARBA00022842"/>
    </source>
</evidence>
<dbReference type="CDD" id="cd04037">
    <property type="entry name" value="C2E_Ferlin"/>
    <property type="match status" value="1"/>
</dbReference>
<dbReference type="CDD" id="cd08374">
    <property type="entry name" value="C2F_Ferlin"/>
    <property type="match status" value="1"/>
</dbReference>
<dbReference type="Pfam" id="PF02779">
    <property type="entry name" value="Transket_pyr"/>
    <property type="match status" value="1"/>
</dbReference>
<dbReference type="PANTHER" id="PTHR23152">
    <property type="entry name" value="2-OXOGLUTARATE DEHYDROGENASE"/>
    <property type="match status" value="1"/>
</dbReference>
<feature type="domain" description="C2" evidence="24">
    <location>
        <begin position="935"/>
        <end position="1085"/>
    </location>
</feature>
<dbReference type="InterPro" id="IPR048362">
    <property type="entry name" value="PARG_helical"/>
</dbReference>
<keyword evidence="8" id="KW-0479">Metal-binding</keyword>
<keyword evidence="7" id="KW-1017">Isopeptide bond</keyword>
<evidence type="ECO:0000256" key="7">
    <source>
        <dbReference type="ARBA" id="ARBA00022499"/>
    </source>
</evidence>
<evidence type="ECO:0000256" key="3">
    <source>
        <dbReference type="ARBA" id="ARBA00004123"/>
    </source>
</evidence>
<evidence type="ECO:0000256" key="11">
    <source>
        <dbReference type="ARBA" id="ARBA00022843"/>
    </source>
</evidence>
<dbReference type="Pfam" id="PF20811">
    <property type="entry name" value="PARG_cat_N"/>
    <property type="match status" value="1"/>
</dbReference>
<evidence type="ECO:0000256" key="1">
    <source>
        <dbReference type="ARBA" id="ARBA00001946"/>
    </source>
</evidence>
<dbReference type="Gene3D" id="2.60.40.150">
    <property type="entry name" value="C2 domain"/>
    <property type="match status" value="3"/>
</dbReference>
<dbReference type="InterPro" id="IPR001017">
    <property type="entry name" value="DH_E1"/>
</dbReference>
<dbReference type="Pfam" id="PF00676">
    <property type="entry name" value="E1_dh"/>
    <property type="match status" value="1"/>
</dbReference>
<dbReference type="InterPro" id="IPR011603">
    <property type="entry name" value="2oxoglutarate_DH_E1"/>
</dbReference>
<evidence type="ECO:0000256" key="2">
    <source>
        <dbReference type="ARBA" id="ARBA00001964"/>
    </source>
</evidence>
<dbReference type="Pfam" id="PF16870">
    <property type="entry name" value="OxoGdeHyase_C"/>
    <property type="match status" value="1"/>
</dbReference>
<dbReference type="InterPro" id="IPR032106">
    <property type="entry name" value="2-oxogl_dehyd_N"/>
</dbReference>
<comment type="cofactor">
    <cofactor evidence="2">
        <name>thiamine diphosphate</name>
        <dbReference type="ChEBI" id="CHEBI:58937"/>
    </cofactor>
</comment>
<dbReference type="CDD" id="cd02016">
    <property type="entry name" value="TPP_E1_OGDC_like"/>
    <property type="match status" value="1"/>
</dbReference>
<organism evidence="25 26">
    <name type="scientific">Scophthalmus maximus</name>
    <name type="common">Turbot</name>
    <name type="synonym">Psetta maxima</name>
    <dbReference type="NCBI Taxonomy" id="52904"/>
    <lineage>
        <taxon>Eukaryota</taxon>
        <taxon>Metazoa</taxon>
        <taxon>Chordata</taxon>
        <taxon>Craniata</taxon>
        <taxon>Vertebrata</taxon>
        <taxon>Euteleostomi</taxon>
        <taxon>Actinopterygii</taxon>
        <taxon>Neopterygii</taxon>
        <taxon>Teleostei</taxon>
        <taxon>Neoteleostei</taxon>
        <taxon>Acanthomorphata</taxon>
        <taxon>Carangaria</taxon>
        <taxon>Pleuronectiformes</taxon>
        <taxon>Pleuronectoidei</taxon>
        <taxon>Scophthalmidae</taxon>
        <taxon>Scophthalmus</taxon>
    </lineage>
</organism>
<dbReference type="EMBL" id="VEVO01000018">
    <property type="protein sequence ID" value="KAF0027512.1"/>
    <property type="molecule type" value="Genomic_DNA"/>
</dbReference>
<comment type="catalytic activity">
    <reaction evidence="22">
        <text>N(6)-[(R)-lipoyl]-L-lysyl-[protein] + 2-oxoglutarate + H(+) = N(6)-[(R)-S(8)-succinyldihydrolipoyl]-L-lysyl-[protein] + CO2</text>
        <dbReference type="Rhea" id="RHEA:12188"/>
        <dbReference type="Rhea" id="RHEA-COMP:10474"/>
        <dbReference type="Rhea" id="RHEA-COMP:20092"/>
        <dbReference type="ChEBI" id="CHEBI:15378"/>
        <dbReference type="ChEBI" id="CHEBI:16526"/>
        <dbReference type="ChEBI" id="CHEBI:16810"/>
        <dbReference type="ChEBI" id="CHEBI:83099"/>
        <dbReference type="ChEBI" id="CHEBI:83120"/>
        <dbReference type="EC" id="1.2.4.2"/>
    </reaction>
    <physiologicalReaction direction="left-to-right" evidence="22">
        <dbReference type="Rhea" id="RHEA:12189"/>
    </physiologicalReaction>
</comment>
<evidence type="ECO:0000256" key="6">
    <source>
        <dbReference type="ARBA" id="ARBA00012280"/>
    </source>
</evidence>
<reference evidence="25 26" key="1">
    <citation type="submission" date="2019-06" db="EMBL/GenBank/DDBJ databases">
        <title>Draft genomes of female and male turbot (Scophthalmus maximus).</title>
        <authorList>
            <person name="Xu H."/>
            <person name="Xu X.-W."/>
            <person name="Shao C."/>
            <person name="Chen S."/>
        </authorList>
    </citation>
    <scope>NUCLEOTIDE SEQUENCE [LARGE SCALE GENOMIC DNA]</scope>
    <source>
        <strain evidence="25">Ysfricsl-2016a</strain>
        <tissue evidence="25">Blood</tissue>
    </source>
</reference>
<dbReference type="PROSITE" id="PS50004">
    <property type="entry name" value="C2"/>
    <property type="match status" value="4"/>
</dbReference>
<keyword evidence="12" id="KW-0809">Transit peptide</keyword>
<keyword evidence="13" id="KW-0560">Oxidoreductase</keyword>
<dbReference type="Pfam" id="PF05028">
    <property type="entry name" value="PARG_cat_C"/>
    <property type="match status" value="1"/>
</dbReference>
<keyword evidence="9" id="KW-0106">Calcium</keyword>
<dbReference type="Pfam" id="PF16078">
    <property type="entry name" value="2-oxogl_dehyd_N"/>
    <property type="match status" value="1"/>
</dbReference>
<evidence type="ECO:0000256" key="8">
    <source>
        <dbReference type="ARBA" id="ARBA00022723"/>
    </source>
</evidence>
<dbReference type="GO" id="GO:0006282">
    <property type="term" value="P:regulation of DNA repair"/>
    <property type="evidence" value="ECO:0007669"/>
    <property type="project" value="InterPro"/>
</dbReference>
<proteinExistence type="inferred from homology"/>
<feature type="region of interest" description="Disordered" evidence="23">
    <location>
        <begin position="1140"/>
        <end position="1174"/>
    </location>
</feature>
<dbReference type="GO" id="GO:0004649">
    <property type="term" value="F:poly(ADP-ribose) glycohydrolase activity"/>
    <property type="evidence" value="ECO:0007669"/>
    <property type="project" value="InterPro"/>
</dbReference>
<dbReference type="GO" id="GO:0045252">
    <property type="term" value="C:oxoglutarate dehydrogenase complex"/>
    <property type="evidence" value="ECO:0007669"/>
    <property type="project" value="TreeGrafter"/>
</dbReference>
<dbReference type="NCBIfam" id="NF006914">
    <property type="entry name" value="PRK09404.1"/>
    <property type="match status" value="1"/>
</dbReference>
<evidence type="ECO:0000256" key="4">
    <source>
        <dbReference type="ARBA" id="ARBA00004173"/>
    </source>
</evidence>
<accession>A0A6A4S8P2</accession>
<dbReference type="GO" id="GO:0005634">
    <property type="term" value="C:nucleus"/>
    <property type="evidence" value="ECO:0007669"/>
    <property type="project" value="UniProtKB-SubCell"/>
</dbReference>
<evidence type="ECO:0000256" key="16">
    <source>
        <dbReference type="ARBA" id="ARBA00023152"/>
    </source>
</evidence>
<dbReference type="PANTHER" id="PTHR23152:SF5">
    <property type="entry name" value="2-OXOGLUTARATE DEHYDROGENASE-LIKE, MITOCHONDRIAL"/>
    <property type="match status" value="1"/>
</dbReference>
<keyword evidence="11" id="KW-0832">Ubl conjugation</keyword>
<dbReference type="GO" id="GO:0005739">
    <property type="term" value="C:mitochondrion"/>
    <property type="evidence" value="ECO:0007669"/>
    <property type="project" value="UniProtKB-SubCell"/>
</dbReference>
<evidence type="ECO:0000313" key="26">
    <source>
        <dbReference type="Proteomes" id="UP000438429"/>
    </source>
</evidence>
<dbReference type="EC" id="1.2.4.2" evidence="6"/>
<dbReference type="FunFam" id="3.40.50.12470:FF:000007">
    <property type="entry name" value="2-oxoglutarate dehydrogenase e1 mitochondrial"/>
    <property type="match status" value="1"/>
</dbReference>
<keyword evidence="14" id="KW-0786">Thiamine pyrophosphate</keyword>
<dbReference type="InterPro" id="IPR055072">
    <property type="entry name" value="Ferlin_DSRM"/>
</dbReference>
<evidence type="ECO:0000256" key="13">
    <source>
        <dbReference type="ARBA" id="ARBA00023002"/>
    </source>
</evidence>
<keyword evidence="10" id="KW-0460">Magnesium</keyword>
<evidence type="ECO:0000256" key="23">
    <source>
        <dbReference type="SAM" id="MobiDB-lite"/>
    </source>
</evidence>
<dbReference type="Gene3D" id="3.40.50.11610">
    <property type="entry name" value="Multifunctional 2-oxoglutarate metabolism enzyme, C-terminal domain"/>
    <property type="match status" value="1"/>
</dbReference>
<dbReference type="SUPFAM" id="SSF49562">
    <property type="entry name" value="C2 domain (Calcium/lipid-binding domain, CaLB)"/>
    <property type="match status" value="4"/>
</dbReference>
<dbReference type="Pfam" id="PF22901">
    <property type="entry name" value="dsrm_Ferlin"/>
    <property type="match status" value="1"/>
</dbReference>
<dbReference type="InterPro" id="IPR005475">
    <property type="entry name" value="Transketolase-like_Pyr-bd"/>
</dbReference>
<comment type="caution">
    <text evidence="25">The sequence shown here is derived from an EMBL/GenBank/DDBJ whole genome shotgun (WGS) entry which is preliminary data.</text>
</comment>
<dbReference type="Pfam" id="PF00168">
    <property type="entry name" value="C2"/>
    <property type="match status" value="3"/>
</dbReference>
<dbReference type="InterPro" id="IPR042179">
    <property type="entry name" value="KGD_C_sf"/>
</dbReference>
<dbReference type="InterPro" id="IPR037725">
    <property type="entry name" value="C2F_Ferlin"/>
</dbReference>
<dbReference type="SMART" id="SM00694">
    <property type="entry name" value="DysFC"/>
    <property type="match status" value="2"/>
</dbReference>
<name>A0A6A4S8P2_SCOMX</name>
<dbReference type="Proteomes" id="UP000438429">
    <property type="component" value="Unassembled WGS sequence"/>
</dbReference>
<dbReference type="Gene3D" id="3.40.50.12470">
    <property type="match status" value="1"/>
</dbReference>
<dbReference type="InterPro" id="IPR037724">
    <property type="entry name" value="C2E_Ferlin"/>
</dbReference>
<keyword evidence="17" id="KW-0539">Nucleus</keyword>
<comment type="similarity">
    <text evidence="5">Belongs to the alpha-ketoglutarate dehydrogenase family.</text>
</comment>
<feature type="domain" description="C2" evidence="24">
    <location>
        <begin position="287"/>
        <end position="415"/>
    </location>
</feature>
<dbReference type="InterPro" id="IPR031717">
    <property type="entry name" value="ODO-1/KGD_C"/>
</dbReference>
<dbReference type="GO" id="GO:0004591">
    <property type="term" value="F:oxoglutarate dehydrogenase (succinyl-transferring) activity"/>
    <property type="evidence" value="ECO:0007669"/>
    <property type="project" value="UniProtKB-EC"/>
</dbReference>
<evidence type="ECO:0000256" key="22">
    <source>
        <dbReference type="ARBA" id="ARBA00051042"/>
    </source>
</evidence>
<dbReference type="FunFam" id="3.40.50.11610:FF:000003">
    <property type="entry name" value="2-oxoglutarate dehydrogenase, isoform X4"/>
    <property type="match status" value="1"/>
</dbReference>
<evidence type="ECO:0000256" key="19">
    <source>
        <dbReference type="ARBA" id="ARBA00040429"/>
    </source>
</evidence>
<sequence length="2945" mass="332053">MDKNQGVKIPVQLRVNMWFGLSAHEKKLNSFSEGNFSVYAEMYENQAQVCGKWGTTGLVGRQKFSDVTGKVKLKQERFLPPHGWKWEGDWFVDPQRCLLTEAGAGHTEFTDEVFENETRFPGGEWKPAAEPYTDVNGEKAQSTAEYECPLGWTWEDEWSFDSNKAVDEKGWEYGITIPPDDKPKSWGAAEKMYHVYRRKRLIRPRKKISDKVAAAERQEPGEGWEYSSLIGWKFHRKERSSDTFRRRCWRRKMVPSDGASAIFGLEGALGVDVDEKASKMDAAKQFGANTPTVSCHFSRSSIYHLRVYVYQARNLCAMDKDSFSDPYAHVSFLHVSKTTEVKMSTLNPTWDQTLIFEDIEIHGDPQTIAHNPPELVLELYDSDKVGNDEPMGRCTCPPVVKLNPSVAVTPKLLWFPVIRKDHSAGEVLLAAELLLKDKANDGDMPLVPPRRGEKLYMVPHGIRPVVHLTAIEILTWGLRNMKTYQLATVSSPSLIVECGGEIVQTAAIKNFKKNPNFPGSVLLLKVLLPKEEMYTPPIVLKVIDHRPFGRKPVVGQCTINCLDEFRCDPYRINTEVCMSDRVAMIAAAQRNVLIDIEERPIMITELKAEKEEEAVDWWSKFYASIGAKAKCGPYLQKGYDTLQVYKCELEEVAEFQGLTDFCSTFKLQRGKTEDDEDDPSVVGEFKGSFKIYPLPDDPGVPMPHRQFRELPESEPQECLVRIYVVRCIDLQPMDTNGLCDPYIKITLGRKTVDDRDNYKPNTLNPEFGRAFELSCFLPQDKDLKIAVYDLDLLSRDEKVGETVIDLENRLLSSFRSCCGLPQTYCVSGINQWRDQLKPSQILQNVAKVRGVPPPRIEEDGSSISFSGKQYSLQDFEARAVIHPHLGSARERMALHVLREQGLVPEHVETRTLFSSHQPNLCQGQIQMWVDVFPKSLGLPGPPCEITPRKAKKYFLRAIIWKTTEVTLDETSITGEDMSDIYVKGWMPGMEDDKQKTDVHYRSLDGDGNFNWRFIFGFDYLSAEQLCVISRKQHLWNLDKTEFRIPPKLIIQIWDNDKFSLDDYLGSIELDLLNLIPPAKSPEKCSLKMLPGMAVSSSSKKQQPNSIFSQKSVRGWWPCMMEQDGKQVLTGKVEMTLEIMEEKEVEERPAGKGRDEPNMNPKLDQPNRTNGQSPKTHRQVLLAVCVRSPTRVDKCVMTGFCRFILLDVLKMDETMYSQGSVTAEVPPEAGTNDVPQSNVAGGEGGPAGGQDGSGLGGSGTHTADTLCSKGQKCKRPGSPGPHPVKTSCVDAPSPNPQLNLCLSCSPSKGVSTTSDGEKLGPDPSSSVCKSINNSADMADDGGACAEDSGFAMAQVAESEALINDSDSGSLAKDGTHVVAEGTEVAECSGSSDMSQDCSQLGASISFASQSTDEGWLGTPIDELNRMPQCAPPLSRLKVVPNHTIMVRTDLLREGELPVPYPTKFKDAWDDVSVKMPCSEKNLFPKETEDRGGVQSRWDLIHTALQGGFKSSLDVRDAILRYNKTYAKKWDFTALNLLCTECLEPSEVQPLFEVILPAMVDLALSAPRLCTTPIPLLKSKMNHSLTLSQEQIACLLANAFFCTFPRRNSRKSEYGNYPEINFYRLFEGSSPKKIEKLKTLLCYFRRVTQTRPKGLVTFTRKTLNNPPNWASCPTRLTRLHITCKGTIEDDGYGMLQVDFANRFVGGGVTGQGLVQEEIRFLINSELIVSRLFTEALEYNECLIITGIEKYSKYSGYAESYKWKESYKDETPRDDWQRRCTEIVAIDALKYRHFLEQFLPDKMTRELNKAYCGFFRTNGNSKHLSAVATGNWGCGAFGGDTRLKALIQLMAAAEAGRDVAYFTFGDAQLMRDVHEMHTFLTERQVTVGRLYGLLNQYASVVCRNCRPTRPDVSLYSFIHEKRKRHLTRWGVRGRVVTWLQRSDLCHLHRYLLSHFGDDSTVKERYSLRRGCSTGASPIVPPVASSSSSYVEEMYFAWLEDHNNVHESWDAFFRNIQPSSPSGEAGEGRPSALLQGRVLYHSPGMAQKVVEDHLAVHTLIRAYQIRGHHVAQLDPLGILDADLDSFVPSDLITTIDKLGFYGLDESDLDKSFQLPPTTFIGGGNTTLPLREIIRRLETSYCGHIGVEFMFINNVDKCQWIRQKFETPGVMQFTNAEKRTLLARLVRSTRFEDFLARKWSSEKRFGLEGCEVLIPALKTIIDKSSAAGIDSVIMGMPHRGRLNVLANVIRKELNQIFCQFDPKLEAADEGSGDVKYHLGMCHERINRETDKSITLSLMANPSHLEAVDPVVQGKAKAEQFYRGDDRGQKVMCISMHGDAAFAGQGVVYETFHLSELPSYTTHGTIHVVVNNQIGFTTDPRVARSSPYPTDVARVVNAPIFHVNADDPEAVMYVCRVAAEWRTTFNKDVVIDLVCYRRFGHNEMDEPMFTQPLMYKQICRQEHVLKKYSDKLIAEGVVTLQEFEEEVAKYDKICEEAYTSSKDEKILHIRPWLDSPWPDFFTAEGEPKSMSSVPTGLEEEVLQHIGQTASSVPLEDFKIHPGVSRILRGRSDLVKNRQMDWALGEYMAFGSLLKDGIHVRLSGQDVERGTFSHRHHVLHDQEVDKRTCVPMNHLWANQAPYTVCNSSLSEYGVLGFELGFAMASPNALILWEAQFGDFHNTAQCIIDQFISPGQAKWVRNNGIVLLLPHGMEGMGPEHSSARPERFLQMSKDDSDHFPEFNGDFEVQQLFDCNWIVVNCSTPANYCHVIRRQIQLPFRKPLIIFTPKSLLRHPDARSSFDDLAEGTRFKRLVPDVGAADRSPGQVKRVIFCTGKVYYELAKERKLQNLEKDVAIVRLEQISPFPFDLVRAEVERYATAELVWCQEEHKNMGYYDYVRPRFLTVVANKKPVWYVGRDPAAAPATGNKSTHLNELKRFMDTAFNLSAFQGRDL</sequence>
<dbReference type="InterPro" id="IPR006614">
    <property type="entry name" value="Peroxin/Ferlin"/>
</dbReference>
<feature type="compositionally biased region" description="Basic and acidic residues" evidence="23">
    <location>
        <begin position="1140"/>
        <end position="1156"/>
    </location>
</feature>
<dbReference type="GO" id="GO:0046872">
    <property type="term" value="F:metal ion binding"/>
    <property type="evidence" value="ECO:0007669"/>
    <property type="project" value="UniProtKB-KW"/>
</dbReference>
<dbReference type="InterPro" id="IPR046372">
    <property type="entry name" value="PARG_cat_C"/>
</dbReference>
<dbReference type="CDD" id="cd04017">
    <property type="entry name" value="C2D_Ferlin"/>
    <property type="match status" value="1"/>
</dbReference>
<dbReference type="GO" id="GO:0006099">
    <property type="term" value="P:tricarboxylic acid cycle"/>
    <property type="evidence" value="ECO:0007669"/>
    <property type="project" value="TreeGrafter"/>
</dbReference>
<dbReference type="NCBIfam" id="NF008907">
    <property type="entry name" value="PRK12270.1"/>
    <property type="match status" value="1"/>
</dbReference>
<dbReference type="NCBIfam" id="TIGR00239">
    <property type="entry name" value="2oxo_dh_E1"/>
    <property type="match status" value="1"/>
</dbReference>
<evidence type="ECO:0000313" key="25">
    <source>
        <dbReference type="EMBL" id="KAF0027512.1"/>
    </source>
</evidence>
<dbReference type="GO" id="GO:0016020">
    <property type="term" value="C:membrane"/>
    <property type="evidence" value="ECO:0007669"/>
    <property type="project" value="InterPro"/>
</dbReference>
<evidence type="ECO:0000256" key="5">
    <source>
        <dbReference type="ARBA" id="ARBA00006936"/>
    </source>
</evidence>
<evidence type="ECO:0000256" key="12">
    <source>
        <dbReference type="ARBA" id="ARBA00022946"/>
    </source>
</evidence>
<evidence type="ECO:0000256" key="14">
    <source>
        <dbReference type="ARBA" id="ARBA00023052"/>
    </source>
</evidence>
<evidence type="ECO:0000259" key="24">
    <source>
        <dbReference type="PROSITE" id="PS50004"/>
    </source>
</evidence>
<evidence type="ECO:0000256" key="18">
    <source>
        <dbReference type="ARBA" id="ARBA00030680"/>
    </source>
</evidence>
<evidence type="ECO:0000256" key="15">
    <source>
        <dbReference type="ARBA" id="ARBA00023128"/>
    </source>
</evidence>
<dbReference type="FunFam" id="2.60.40.150:FF:000026">
    <property type="entry name" value="dysferlin isoform X2"/>
    <property type="match status" value="1"/>
</dbReference>
<dbReference type="FunFam" id="1.10.287.1150:FF:000001">
    <property type="entry name" value="2-oxoglutarate dehydrogenase, mitochondrial isoform X1"/>
    <property type="match status" value="1"/>
</dbReference>
<feature type="region of interest" description="Disordered" evidence="23">
    <location>
        <begin position="1219"/>
        <end position="1289"/>
    </location>
</feature>
<comment type="subcellular location">
    <subcellularLocation>
        <location evidence="4">Mitochondrion</location>
    </subcellularLocation>
    <subcellularLocation>
        <location evidence="3">Nucleus</location>
    </subcellularLocation>
</comment>
<keyword evidence="15" id="KW-0496">Mitochondrion</keyword>
<dbReference type="Gene3D" id="3.40.50.970">
    <property type="match status" value="1"/>
</dbReference>
<dbReference type="SMART" id="SM00239">
    <property type="entry name" value="C2"/>
    <property type="match status" value="3"/>
</dbReference>
<evidence type="ECO:0000256" key="17">
    <source>
        <dbReference type="ARBA" id="ARBA00023242"/>
    </source>
</evidence>
<dbReference type="SMART" id="SM00693">
    <property type="entry name" value="DysFN"/>
    <property type="match status" value="2"/>
</dbReference>
<dbReference type="InterPro" id="IPR035892">
    <property type="entry name" value="C2_domain_sf"/>
</dbReference>
<feature type="domain" description="C2" evidence="24">
    <location>
        <begin position="451"/>
        <end position="576"/>
    </location>
</feature>
<dbReference type="GO" id="GO:0030976">
    <property type="term" value="F:thiamine pyrophosphate binding"/>
    <property type="evidence" value="ECO:0007669"/>
    <property type="project" value="InterPro"/>
</dbReference>
<comment type="cofactor">
    <cofactor evidence="1">
        <name>Mg(2+)</name>
        <dbReference type="ChEBI" id="CHEBI:18420"/>
    </cofactor>
</comment>
<dbReference type="SUPFAM" id="SSF52518">
    <property type="entry name" value="Thiamin diphosphate-binding fold (THDP-binding)"/>
    <property type="match status" value="2"/>
</dbReference>
<dbReference type="InterPro" id="IPR029061">
    <property type="entry name" value="THDP-binding"/>
</dbReference>
<dbReference type="SMART" id="SM00861">
    <property type="entry name" value="Transket_pyr"/>
    <property type="match status" value="1"/>
</dbReference>
<dbReference type="InterPro" id="IPR037723">
    <property type="entry name" value="C2D_Ferlin"/>
</dbReference>
<protein>
    <recommendedName>
        <fullName evidence="19">2-oxoglutarate dehydrogenase complex component E1</fullName>
        <ecNumber evidence="6">1.2.4.2</ecNumber>
    </recommendedName>
    <alternativeName>
        <fullName evidence="20">2-oxoglutarate dehydrogenase, mitochondrial</fullName>
    </alternativeName>
    <alternativeName>
        <fullName evidence="18">Alpha-ketoglutarate dehydrogenase</fullName>
    </alternativeName>
    <alternativeName>
        <fullName evidence="21">Thiamine diphosphate (ThDP)-dependent 2-oxoglutarate dehydrogenase</fullName>
    </alternativeName>
</protein>
<dbReference type="InterPro" id="IPR000008">
    <property type="entry name" value="C2_dom"/>
</dbReference>
<feature type="domain" description="C2" evidence="24">
    <location>
        <begin position="701"/>
        <end position="819"/>
    </location>
</feature>
<gene>
    <name evidence="25" type="ORF">F2P81_020253</name>
</gene>
<feature type="compositionally biased region" description="Gly residues" evidence="23">
    <location>
        <begin position="1240"/>
        <end position="1258"/>
    </location>
</feature>
<keyword evidence="16" id="KW-0324">Glycolysis</keyword>
<dbReference type="GO" id="GO:0006096">
    <property type="term" value="P:glycolytic process"/>
    <property type="evidence" value="ECO:0007669"/>
    <property type="project" value="UniProtKB-KW"/>
</dbReference>
<evidence type="ECO:0000256" key="21">
    <source>
        <dbReference type="ARBA" id="ARBA00042799"/>
    </source>
</evidence>